<proteinExistence type="predicted"/>
<accession>A0ABX8FC17</accession>
<feature type="transmembrane region" description="Helical" evidence="1">
    <location>
        <begin position="5"/>
        <end position="21"/>
    </location>
</feature>
<sequence>MRRIIWFSAISCFIIFFYLLYRWQLGAIPFFMLAIYFSRLAYKQMKETGGNR</sequence>
<keyword evidence="1" id="KW-1133">Transmembrane helix</keyword>
<protein>
    <submittedName>
        <fullName evidence="2">Uncharacterized protein</fullName>
    </submittedName>
</protein>
<dbReference type="RefSeq" id="WP_156495665.1">
    <property type="nucleotide sequence ID" value="NZ_CANKUS010000001.1"/>
</dbReference>
<dbReference type="Proteomes" id="UP000679247">
    <property type="component" value="Chromosome"/>
</dbReference>
<evidence type="ECO:0000256" key="1">
    <source>
        <dbReference type="SAM" id="Phobius"/>
    </source>
</evidence>
<feature type="transmembrane region" description="Helical" evidence="1">
    <location>
        <begin position="27"/>
        <end position="42"/>
    </location>
</feature>
<evidence type="ECO:0000313" key="2">
    <source>
        <dbReference type="EMBL" id="QVY61403.1"/>
    </source>
</evidence>
<organism evidence="2 3">
    <name type="scientific">Cytobacillus gottheilii</name>
    <dbReference type="NCBI Taxonomy" id="859144"/>
    <lineage>
        <taxon>Bacteria</taxon>
        <taxon>Bacillati</taxon>
        <taxon>Bacillota</taxon>
        <taxon>Bacilli</taxon>
        <taxon>Bacillales</taxon>
        <taxon>Bacillaceae</taxon>
        <taxon>Cytobacillus</taxon>
    </lineage>
</organism>
<dbReference type="EMBL" id="CP071709">
    <property type="protein sequence ID" value="QVY61403.1"/>
    <property type="molecule type" value="Genomic_DNA"/>
</dbReference>
<gene>
    <name evidence="2" type="ORF">J1899_21070</name>
</gene>
<name>A0ABX8FC17_9BACI</name>
<reference evidence="2 3" key="1">
    <citation type="submission" date="2021-03" db="EMBL/GenBank/DDBJ databases">
        <title>The first data on the complete genome of the tetrodotoxin-producing bacterium.</title>
        <authorList>
            <person name="Melnikova D.I."/>
            <person name="Nijland R."/>
            <person name="Magarlamov T.Y."/>
        </authorList>
    </citation>
    <scope>NUCLEOTIDE SEQUENCE [LARGE SCALE GENOMIC DNA]</scope>
    <source>
        <strain evidence="2 3">1839</strain>
    </source>
</reference>
<keyword evidence="1" id="KW-0812">Transmembrane</keyword>
<keyword evidence="3" id="KW-1185">Reference proteome</keyword>
<keyword evidence="1" id="KW-0472">Membrane</keyword>
<evidence type="ECO:0000313" key="3">
    <source>
        <dbReference type="Proteomes" id="UP000679247"/>
    </source>
</evidence>